<accession>X1KU61</accession>
<sequence>LGPALGGIGRLPQEMVEAYVAPLPKGLSILWPQFARRRTEAERAARHYALYGTEPPAERRMLGPRMGTTPEYVRSWLPCMPPGPPVPRWMAVQSRGAGRRLT</sequence>
<dbReference type="EMBL" id="BARU01042493">
    <property type="protein sequence ID" value="GAH85503.1"/>
    <property type="molecule type" value="Genomic_DNA"/>
</dbReference>
<dbReference type="AlphaFoldDB" id="X1KU61"/>
<evidence type="ECO:0000313" key="1">
    <source>
        <dbReference type="EMBL" id="GAH85503.1"/>
    </source>
</evidence>
<name>X1KU61_9ZZZZ</name>
<proteinExistence type="predicted"/>
<protein>
    <submittedName>
        <fullName evidence="1">Uncharacterized protein</fullName>
    </submittedName>
</protein>
<reference evidence="1" key="1">
    <citation type="journal article" date="2014" name="Front. Microbiol.">
        <title>High frequency of phylogenetically diverse reductive dehalogenase-homologous genes in deep subseafloor sedimentary metagenomes.</title>
        <authorList>
            <person name="Kawai M."/>
            <person name="Futagami T."/>
            <person name="Toyoda A."/>
            <person name="Takaki Y."/>
            <person name="Nishi S."/>
            <person name="Hori S."/>
            <person name="Arai W."/>
            <person name="Tsubouchi T."/>
            <person name="Morono Y."/>
            <person name="Uchiyama I."/>
            <person name="Ito T."/>
            <person name="Fujiyama A."/>
            <person name="Inagaki F."/>
            <person name="Takami H."/>
        </authorList>
    </citation>
    <scope>NUCLEOTIDE SEQUENCE</scope>
    <source>
        <strain evidence="1">Expedition CK06-06</strain>
    </source>
</reference>
<gene>
    <name evidence="1" type="ORF">S03H2_65279</name>
</gene>
<organism evidence="1">
    <name type="scientific">marine sediment metagenome</name>
    <dbReference type="NCBI Taxonomy" id="412755"/>
    <lineage>
        <taxon>unclassified sequences</taxon>
        <taxon>metagenomes</taxon>
        <taxon>ecological metagenomes</taxon>
    </lineage>
</organism>
<feature type="non-terminal residue" evidence="1">
    <location>
        <position position="1"/>
    </location>
</feature>
<comment type="caution">
    <text evidence="1">The sequence shown here is derived from an EMBL/GenBank/DDBJ whole genome shotgun (WGS) entry which is preliminary data.</text>
</comment>